<comment type="similarity">
    <text evidence="2">Belongs to the RGP family.</text>
</comment>
<name>A0AAV5CTL3_ELECO</name>
<evidence type="ECO:0000313" key="5">
    <source>
        <dbReference type="EMBL" id="GJN01456.1"/>
    </source>
</evidence>
<dbReference type="GO" id="GO:0009506">
    <property type="term" value="C:plasmodesma"/>
    <property type="evidence" value="ECO:0007669"/>
    <property type="project" value="TreeGrafter"/>
</dbReference>
<reference evidence="5" key="2">
    <citation type="submission" date="2021-12" db="EMBL/GenBank/DDBJ databases">
        <title>Resequencing data analysis of finger millet.</title>
        <authorList>
            <person name="Hatakeyama M."/>
            <person name="Aluri S."/>
            <person name="Balachadran M.T."/>
            <person name="Sivarajan S.R."/>
            <person name="Poveda L."/>
            <person name="Shimizu-Inatsugi R."/>
            <person name="Schlapbach R."/>
            <person name="Sreeman S.M."/>
            <person name="Shimizu K.K."/>
        </authorList>
    </citation>
    <scope>NUCLEOTIDE SEQUENCE</scope>
</reference>
<evidence type="ECO:0000313" key="6">
    <source>
        <dbReference type="Proteomes" id="UP001054889"/>
    </source>
</evidence>
<reference evidence="5" key="1">
    <citation type="journal article" date="2018" name="DNA Res.">
        <title>Multiple hybrid de novo genome assembly of finger millet, an orphan allotetraploid crop.</title>
        <authorList>
            <person name="Hatakeyama M."/>
            <person name="Aluri S."/>
            <person name="Balachadran M.T."/>
            <person name="Sivarajan S.R."/>
            <person name="Patrignani A."/>
            <person name="Gruter S."/>
            <person name="Poveda L."/>
            <person name="Shimizu-Inatsugi R."/>
            <person name="Baeten J."/>
            <person name="Francoijs K.J."/>
            <person name="Nataraja K.N."/>
            <person name="Reddy Y.A.N."/>
            <person name="Phadnis S."/>
            <person name="Ravikumar R.L."/>
            <person name="Schlapbach R."/>
            <person name="Sreeman S.M."/>
            <person name="Shimizu K.K."/>
        </authorList>
    </citation>
    <scope>NUCLEOTIDE SEQUENCE</scope>
</reference>
<keyword evidence="4" id="KW-0961">Cell wall biogenesis/degradation</keyword>
<dbReference type="PANTHER" id="PTHR31682">
    <property type="entry name" value="UDP-ARABINOSE MUTASE"/>
    <property type="match status" value="1"/>
</dbReference>
<keyword evidence="3" id="KW-0333">Golgi apparatus</keyword>
<dbReference type="Pfam" id="PF03214">
    <property type="entry name" value="RGP"/>
    <property type="match status" value="2"/>
</dbReference>
<dbReference type="InterPro" id="IPR037595">
    <property type="entry name" value="RGP_fam"/>
</dbReference>
<gene>
    <name evidence="5" type="primary">ga18724</name>
    <name evidence="5" type="ORF">PR202_ga18724</name>
</gene>
<keyword evidence="6" id="KW-1185">Reference proteome</keyword>
<sequence length="310" mass="34687">MRPPSLLSLTLDSALLRIAHIADLSNLPDHLVIDLFRDNEVDIVIAALQPNLTSFFEAWRSFFSRFHIIVVKDPELAKDLQIPSGFDLKVYVKSDIDGLLGATSINFSGHSCRYFGYLISRKKYVISIDDNCLPAKDAGGLTVDAVHQHMVNLKTPATPFFFNTLYDPFRKDYDPMTHVVKRNQRNTTYVDAVMTVPLGAMMPVSGINVAFNRDVLGPVMFPGLRLRKEGKHRWDTLEDVFNGLCAKVVCDRMGMTLKLSKDAVTVEDCVKELASIVRDKLGPQNAIFTKAADAMVEWINLWKSHGAQSA</sequence>
<dbReference type="Proteomes" id="UP001054889">
    <property type="component" value="Unassembled WGS sequence"/>
</dbReference>
<dbReference type="GO" id="GO:0005794">
    <property type="term" value="C:Golgi apparatus"/>
    <property type="evidence" value="ECO:0007669"/>
    <property type="project" value="UniProtKB-SubCell"/>
</dbReference>
<evidence type="ECO:0000256" key="1">
    <source>
        <dbReference type="ARBA" id="ARBA00004555"/>
    </source>
</evidence>
<dbReference type="EMBL" id="BQKI01000009">
    <property type="protein sequence ID" value="GJN01456.1"/>
    <property type="molecule type" value="Genomic_DNA"/>
</dbReference>
<evidence type="ECO:0000256" key="2">
    <source>
        <dbReference type="ARBA" id="ARBA00008986"/>
    </source>
</evidence>
<dbReference type="AlphaFoldDB" id="A0AAV5CTL3"/>
<proteinExistence type="inferred from homology"/>
<dbReference type="GO" id="GO:0033356">
    <property type="term" value="P:UDP-L-arabinose metabolic process"/>
    <property type="evidence" value="ECO:0007669"/>
    <property type="project" value="TreeGrafter"/>
</dbReference>
<organism evidence="5 6">
    <name type="scientific">Eleusine coracana subsp. coracana</name>
    <dbReference type="NCBI Taxonomy" id="191504"/>
    <lineage>
        <taxon>Eukaryota</taxon>
        <taxon>Viridiplantae</taxon>
        <taxon>Streptophyta</taxon>
        <taxon>Embryophyta</taxon>
        <taxon>Tracheophyta</taxon>
        <taxon>Spermatophyta</taxon>
        <taxon>Magnoliopsida</taxon>
        <taxon>Liliopsida</taxon>
        <taxon>Poales</taxon>
        <taxon>Poaceae</taxon>
        <taxon>PACMAD clade</taxon>
        <taxon>Chloridoideae</taxon>
        <taxon>Cynodonteae</taxon>
        <taxon>Eleusininae</taxon>
        <taxon>Eleusine</taxon>
    </lineage>
</organism>
<accession>A0AAV5CTL3</accession>
<dbReference type="GO" id="GO:0071555">
    <property type="term" value="P:cell wall organization"/>
    <property type="evidence" value="ECO:0007669"/>
    <property type="project" value="UniProtKB-KW"/>
</dbReference>
<evidence type="ECO:0000256" key="4">
    <source>
        <dbReference type="ARBA" id="ARBA00023316"/>
    </source>
</evidence>
<comment type="caution">
    <text evidence="5">The sequence shown here is derived from an EMBL/GenBank/DDBJ whole genome shotgun (WGS) entry which is preliminary data.</text>
</comment>
<evidence type="ECO:0000256" key="3">
    <source>
        <dbReference type="ARBA" id="ARBA00023034"/>
    </source>
</evidence>
<dbReference type="GO" id="GO:0005829">
    <property type="term" value="C:cytosol"/>
    <property type="evidence" value="ECO:0007669"/>
    <property type="project" value="TreeGrafter"/>
</dbReference>
<dbReference type="GO" id="GO:0052691">
    <property type="term" value="F:UDP-arabinopyranose mutase activity"/>
    <property type="evidence" value="ECO:0007669"/>
    <property type="project" value="TreeGrafter"/>
</dbReference>
<dbReference type="PANTHER" id="PTHR31682:SF4">
    <property type="entry name" value="UDP-ARABINOPYRANOSE MUTASE 5-RELATED"/>
    <property type="match status" value="1"/>
</dbReference>
<comment type="subcellular location">
    <subcellularLocation>
        <location evidence="1">Golgi apparatus</location>
    </subcellularLocation>
</comment>
<protein>
    <submittedName>
        <fullName evidence="5">Uncharacterized protein</fullName>
    </submittedName>
</protein>